<dbReference type="PANTHER" id="PTHR34047:SF8">
    <property type="entry name" value="PROTEIN YKFC"/>
    <property type="match status" value="1"/>
</dbReference>
<dbReference type="CDD" id="cd01651">
    <property type="entry name" value="RT_G2_intron"/>
    <property type="match status" value="1"/>
</dbReference>
<dbReference type="Proteomes" id="UP000178098">
    <property type="component" value="Unassembled WGS sequence"/>
</dbReference>
<feature type="domain" description="Reverse transcriptase" evidence="1">
    <location>
        <begin position="1"/>
        <end position="270"/>
    </location>
</feature>
<dbReference type="SUPFAM" id="SSF56672">
    <property type="entry name" value="DNA/RNA polymerases"/>
    <property type="match status" value="1"/>
</dbReference>
<evidence type="ECO:0000313" key="3">
    <source>
        <dbReference type="Proteomes" id="UP000178098"/>
    </source>
</evidence>
<reference evidence="2 3" key="1">
    <citation type="journal article" date="2016" name="Nat. Commun.">
        <title>Thousands of microbial genomes shed light on interconnected biogeochemical processes in an aquifer system.</title>
        <authorList>
            <person name="Anantharaman K."/>
            <person name="Brown C.T."/>
            <person name="Hug L.A."/>
            <person name="Sharon I."/>
            <person name="Castelle C.J."/>
            <person name="Probst A.J."/>
            <person name="Thomas B.C."/>
            <person name="Singh A."/>
            <person name="Wilkins M.J."/>
            <person name="Karaoz U."/>
            <person name="Brodie E.L."/>
            <person name="Williams K.H."/>
            <person name="Hubbard S.S."/>
            <person name="Banfield J.F."/>
        </authorList>
    </citation>
    <scope>NUCLEOTIDE SEQUENCE [LARGE SCALE GENOMIC DNA]</scope>
</reference>
<accession>A0A1F7HFV6</accession>
<proteinExistence type="predicted"/>
<dbReference type="InterPro" id="IPR043502">
    <property type="entry name" value="DNA/RNA_pol_sf"/>
</dbReference>
<protein>
    <recommendedName>
        <fullName evidence="1">Reverse transcriptase domain-containing protein</fullName>
    </recommendedName>
</protein>
<dbReference type="InterPro" id="IPR000477">
    <property type="entry name" value="RT_dom"/>
</dbReference>
<dbReference type="InterPro" id="IPR051083">
    <property type="entry name" value="GrpII_Intron_Splice-Mob/Def"/>
</dbReference>
<evidence type="ECO:0000313" key="2">
    <source>
        <dbReference type="EMBL" id="OGK30118.1"/>
    </source>
</evidence>
<comment type="caution">
    <text evidence="2">The sequence shown here is derived from an EMBL/GenBank/DDBJ whole genome shotgun (WGS) entry which is preliminary data.</text>
</comment>
<dbReference type="Pfam" id="PF00078">
    <property type="entry name" value="RVT_1"/>
    <property type="match status" value="1"/>
</dbReference>
<dbReference type="PANTHER" id="PTHR34047">
    <property type="entry name" value="NUCLEAR INTRON MATURASE 1, MITOCHONDRIAL-RELATED"/>
    <property type="match status" value="1"/>
</dbReference>
<gene>
    <name evidence="2" type="ORF">A3D08_00355</name>
</gene>
<dbReference type="AlphaFoldDB" id="A0A1F7HFV6"/>
<evidence type="ECO:0000259" key="1">
    <source>
        <dbReference type="PROSITE" id="PS50878"/>
    </source>
</evidence>
<dbReference type="EMBL" id="MFZT01000034">
    <property type="protein sequence ID" value="OGK30118.1"/>
    <property type="molecule type" value="Genomic_DNA"/>
</dbReference>
<sequence>MNYSTFVSLNNLFVAWGEFRRGKKNKVDVQLFERNLEDNLFQLHHELKYKTYRHGSYESFYVNDPKRRHIHKASVRDRVVHHLLYIYLYQRFNQHFIYDSYSCRLEKGTHKAVDRLEIFTRRVSKNYTKNCWVLHLDIKKFFASVDHSMLKSFLTMGIDNVDILWLLEEVIDSFNASEGKGIPLGNLTSQVFANIYMDDFDQYIKHKLQIKYYIRYADDFIIVSDKKELLISYIDAISDFLESNLKLALHPKKITIRRLTWGIDFLGYIVLPHYRLPRTKTKRRIFTKLDEKIGIPSFNQSLQSYLGYLGHANTYGLKQRIKNRIWFSTK</sequence>
<dbReference type="PROSITE" id="PS50878">
    <property type="entry name" value="RT_POL"/>
    <property type="match status" value="1"/>
</dbReference>
<organism evidence="2 3">
    <name type="scientific">Candidatus Roizmanbacteria bacterium RIFCSPHIGHO2_02_FULL_43_11</name>
    <dbReference type="NCBI Taxonomy" id="1802043"/>
    <lineage>
        <taxon>Bacteria</taxon>
        <taxon>Candidatus Roizmaniibacteriota</taxon>
    </lineage>
</organism>
<name>A0A1F7HFV6_9BACT</name>